<feature type="domain" description="Histidine kinase" evidence="5">
    <location>
        <begin position="289"/>
        <end position="501"/>
    </location>
</feature>
<keyword evidence="9" id="KW-1185">Reference proteome</keyword>
<dbReference type="Pfam" id="PF13188">
    <property type="entry name" value="PAS_8"/>
    <property type="match status" value="1"/>
</dbReference>
<dbReference type="Gene3D" id="3.30.565.10">
    <property type="entry name" value="Histidine kinase-like ATPase, C-terminal domain"/>
    <property type="match status" value="1"/>
</dbReference>
<proteinExistence type="predicted"/>
<feature type="transmembrane region" description="Helical" evidence="4">
    <location>
        <begin position="44"/>
        <end position="67"/>
    </location>
</feature>
<dbReference type="GO" id="GO:0000155">
    <property type="term" value="F:phosphorelay sensor kinase activity"/>
    <property type="evidence" value="ECO:0007669"/>
    <property type="project" value="InterPro"/>
</dbReference>
<dbReference type="Gene3D" id="3.30.450.20">
    <property type="entry name" value="PAS domain"/>
    <property type="match status" value="1"/>
</dbReference>
<dbReference type="InterPro" id="IPR003661">
    <property type="entry name" value="HisK_dim/P_dom"/>
</dbReference>
<keyword evidence="4" id="KW-0812">Transmembrane</keyword>
<dbReference type="SUPFAM" id="SSF55874">
    <property type="entry name" value="ATPase domain of HSP90 chaperone/DNA topoisomerase II/histidine kinase"/>
    <property type="match status" value="1"/>
</dbReference>
<dbReference type="EMBL" id="CP000478">
    <property type="protein sequence ID" value="ABK18441.1"/>
    <property type="molecule type" value="Genomic_DNA"/>
</dbReference>
<dbReference type="SMART" id="SM00387">
    <property type="entry name" value="HATPase_c"/>
    <property type="match status" value="1"/>
</dbReference>
<dbReference type="InParanoid" id="A0LLY9"/>
<feature type="domain" description="PAS" evidence="6">
    <location>
        <begin position="151"/>
        <end position="205"/>
    </location>
</feature>
<keyword evidence="3" id="KW-0597">Phosphoprotein</keyword>
<dbReference type="HOGENOM" id="CLU_000445_114_39_7"/>
<dbReference type="InterPro" id="IPR003594">
    <property type="entry name" value="HATPase_dom"/>
</dbReference>
<dbReference type="KEGG" id="sfu:Sfum_2763"/>
<keyword evidence="4" id="KW-0472">Membrane</keyword>
<evidence type="ECO:0000259" key="5">
    <source>
        <dbReference type="PROSITE" id="PS50109"/>
    </source>
</evidence>
<dbReference type="PRINTS" id="PR00344">
    <property type="entry name" value="BCTRLSENSOR"/>
</dbReference>
<name>A0LLY9_SYNFM</name>
<dbReference type="AlphaFoldDB" id="A0LLY9"/>
<dbReference type="InterPro" id="IPR000014">
    <property type="entry name" value="PAS"/>
</dbReference>
<evidence type="ECO:0000313" key="8">
    <source>
        <dbReference type="EMBL" id="ABK18441.1"/>
    </source>
</evidence>
<dbReference type="SUPFAM" id="SSF55785">
    <property type="entry name" value="PYP-like sensor domain (PAS domain)"/>
    <property type="match status" value="1"/>
</dbReference>
<dbReference type="InterPro" id="IPR035965">
    <property type="entry name" value="PAS-like_dom_sf"/>
</dbReference>
<dbReference type="Pfam" id="PF02518">
    <property type="entry name" value="HATPase_c"/>
    <property type="match status" value="1"/>
</dbReference>
<comment type="catalytic activity">
    <reaction evidence="1">
        <text>ATP + protein L-histidine = ADP + protein N-phospho-L-histidine.</text>
        <dbReference type="EC" id="2.7.13.3"/>
    </reaction>
</comment>
<sequence length="507" mass="56440" precursor="true">MTMSLPLFPIWIVDLAGSALMIVFSFMCVVLAGRLKDQDRNNVVWTYLLWLSYALAAFAVSRSVGHILKRILLGAGLGSAWESLKPFSGAVNSITFMVVASITLFFERSWKIYQEILGDKQALVEAHEKVLFVNRNLEGLIAERTRELALSERKYRRIFEVSRDMIMLVSPQGRILDLNPAGAEMLGVSIEDTLSGMVFLKDFLHNPADWDRLENELIARGYVPDTELLFRKPDHSAFSVLLSCATENYAEGRFDAIHLLVKDISQRKTMEQQLLQADKLASVGQLAAGIAHEINNPLSVILGYTQLLLRNEPQGTQRYEDYRIVEKHARTCKRIVGDLLSFARSTKTTKGEASVNVVIEETLNVLRHHFELDGIGIEQEFDPSVPMLSMDREKIKQVLMNLLMNAKQAIGKKKGRIRLVTRYDREGRAVSIQVTDDGCGIAPQSLPRIFDPFFTTKGTGEGTGLGLSVSYGIVQDHGGEIRVESEPACGATFTLILPVAGKEPNGA</sequence>
<dbReference type="STRING" id="335543.Sfum_2763"/>
<dbReference type="Proteomes" id="UP000001784">
    <property type="component" value="Chromosome"/>
</dbReference>
<keyword evidence="4" id="KW-1133">Transmembrane helix</keyword>
<evidence type="ECO:0000256" key="3">
    <source>
        <dbReference type="ARBA" id="ARBA00022553"/>
    </source>
</evidence>
<dbReference type="InterPro" id="IPR004358">
    <property type="entry name" value="Sig_transdc_His_kin-like_C"/>
</dbReference>
<dbReference type="OrthoDB" id="9805591at2"/>
<keyword evidence="8" id="KW-0418">Kinase</keyword>
<dbReference type="Pfam" id="PF00512">
    <property type="entry name" value="HisKA"/>
    <property type="match status" value="1"/>
</dbReference>
<dbReference type="PANTHER" id="PTHR43065:SF42">
    <property type="entry name" value="TWO-COMPONENT SENSOR PPRA"/>
    <property type="match status" value="1"/>
</dbReference>
<dbReference type="InterPro" id="IPR005467">
    <property type="entry name" value="His_kinase_dom"/>
</dbReference>
<evidence type="ECO:0000259" key="7">
    <source>
        <dbReference type="PROSITE" id="PS50113"/>
    </source>
</evidence>
<dbReference type="InterPro" id="IPR000700">
    <property type="entry name" value="PAS-assoc_C"/>
</dbReference>
<feature type="domain" description="PAC" evidence="7">
    <location>
        <begin position="224"/>
        <end position="276"/>
    </location>
</feature>
<dbReference type="EC" id="2.7.13.3" evidence="2"/>
<dbReference type="RefSeq" id="WP_011699608.1">
    <property type="nucleotide sequence ID" value="NC_008554.1"/>
</dbReference>
<dbReference type="SMART" id="SM00388">
    <property type="entry name" value="HisKA"/>
    <property type="match status" value="1"/>
</dbReference>
<evidence type="ECO:0000256" key="1">
    <source>
        <dbReference type="ARBA" id="ARBA00000085"/>
    </source>
</evidence>
<evidence type="ECO:0000259" key="6">
    <source>
        <dbReference type="PROSITE" id="PS50112"/>
    </source>
</evidence>
<keyword evidence="8" id="KW-0808">Transferase</keyword>
<dbReference type="SMART" id="SM00091">
    <property type="entry name" value="PAS"/>
    <property type="match status" value="1"/>
</dbReference>
<evidence type="ECO:0000313" key="9">
    <source>
        <dbReference type="Proteomes" id="UP000001784"/>
    </source>
</evidence>
<dbReference type="PROSITE" id="PS50113">
    <property type="entry name" value="PAC"/>
    <property type="match status" value="1"/>
</dbReference>
<evidence type="ECO:0000256" key="2">
    <source>
        <dbReference type="ARBA" id="ARBA00012438"/>
    </source>
</evidence>
<reference evidence="8 9" key="1">
    <citation type="submission" date="2006-10" db="EMBL/GenBank/DDBJ databases">
        <title>Complete sequence of Syntrophobacter fumaroxidans MPOB.</title>
        <authorList>
            <consortium name="US DOE Joint Genome Institute"/>
            <person name="Copeland A."/>
            <person name="Lucas S."/>
            <person name="Lapidus A."/>
            <person name="Barry K."/>
            <person name="Detter J.C."/>
            <person name="Glavina del Rio T."/>
            <person name="Hammon N."/>
            <person name="Israni S."/>
            <person name="Pitluck S."/>
            <person name="Goltsman E.G."/>
            <person name="Martinez M."/>
            <person name="Schmutz J."/>
            <person name="Larimer F."/>
            <person name="Land M."/>
            <person name="Hauser L."/>
            <person name="Kyrpides N."/>
            <person name="Kim E."/>
            <person name="Boone D.R."/>
            <person name="Brockman F."/>
            <person name="Culley D."/>
            <person name="Ferry J."/>
            <person name="Gunsalus R."/>
            <person name="McInerney M.J."/>
            <person name="Morrison M."/>
            <person name="Plugge C."/>
            <person name="Rohlin L."/>
            <person name="Scholten J."/>
            <person name="Sieber J."/>
            <person name="Stams A.J.M."/>
            <person name="Worm P."/>
            <person name="Henstra A.M."/>
            <person name="Richardson P."/>
        </authorList>
    </citation>
    <scope>NUCLEOTIDE SEQUENCE [LARGE SCALE GENOMIC DNA]</scope>
    <source>
        <strain evidence="9">DSM 10017 / MPOB</strain>
    </source>
</reference>
<accession>A0LLY9</accession>
<dbReference type="InterPro" id="IPR036097">
    <property type="entry name" value="HisK_dim/P_sf"/>
</dbReference>
<organism evidence="8 9">
    <name type="scientific">Syntrophobacter fumaroxidans (strain DSM 10017 / MPOB)</name>
    <dbReference type="NCBI Taxonomy" id="335543"/>
    <lineage>
        <taxon>Bacteria</taxon>
        <taxon>Pseudomonadati</taxon>
        <taxon>Thermodesulfobacteriota</taxon>
        <taxon>Syntrophobacteria</taxon>
        <taxon>Syntrophobacterales</taxon>
        <taxon>Syntrophobacteraceae</taxon>
        <taxon>Syntrophobacter</taxon>
    </lineage>
</organism>
<dbReference type="PROSITE" id="PS50109">
    <property type="entry name" value="HIS_KIN"/>
    <property type="match status" value="1"/>
</dbReference>
<protein>
    <recommendedName>
        <fullName evidence="2">histidine kinase</fullName>
        <ecNumber evidence="2">2.7.13.3</ecNumber>
    </recommendedName>
</protein>
<evidence type="ECO:0000256" key="4">
    <source>
        <dbReference type="SAM" id="Phobius"/>
    </source>
</evidence>
<dbReference type="PROSITE" id="PS50112">
    <property type="entry name" value="PAS"/>
    <property type="match status" value="1"/>
</dbReference>
<dbReference type="PANTHER" id="PTHR43065">
    <property type="entry name" value="SENSOR HISTIDINE KINASE"/>
    <property type="match status" value="1"/>
</dbReference>
<dbReference type="CDD" id="cd00130">
    <property type="entry name" value="PAS"/>
    <property type="match status" value="1"/>
</dbReference>
<dbReference type="SUPFAM" id="SSF47384">
    <property type="entry name" value="Homodimeric domain of signal transducing histidine kinase"/>
    <property type="match status" value="1"/>
</dbReference>
<dbReference type="InterPro" id="IPR036890">
    <property type="entry name" value="HATPase_C_sf"/>
</dbReference>
<gene>
    <name evidence="8" type="ordered locus">Sfum_2763</name>
</gene>
<dbReference type="CDD" id="cd00082">
    <property type="entry name" value="HisKA"/>
    <property type="match status" value="1"/>
</dbReference>
<dbReference type="eggNOG" id="COG4191">
    <property type="taxonomic scope" value="Bacteria"/>
</dbReference>
<dbReference type="Gene3D" id="1.10.287.130">
    <property type="match status" value="1"/>
</dbReference>
<dbReference type="FunCoup" id="A0LLY9">
    <property type="interactions" value="305"/>
</dbReference>
<dbReference type="NCBIfam" id="TIGR00229">
    <property type="entry name" value="sensory_box"/>
    <property type="match status" value="1"/>
</dbReference>
<feature type="transmembrane region" description="Helical" evidence="4">
    <location>
        <begin position="6"/>
        <end position="32"/>
    </location>
</feature>